<evidence type="ECO:0000256" key="8">
    <source>
        <dbReference type="SAM" id="Phobius"/>
    </source>
</evidence>
<feature type="transmembrane region" description="Helical" evidence="8">
    <location>
        <begin position="120"/>
        <end position="139"/>
    </location>
</feature>
<feature type="compositionally biased region" description="Low complexity" evidence="7">
    <location>
        <begin position="444"/>
        <end position="460"/>
    </location>
</feature>
<dbReference type="RefSeq" id="XP_015888307.2">
    <property type="nucleotide sequence ID" value="XM_016032821.4"/>
</dbReference>
<dbReference type="Proteomes" id="UP001652623">
    <property type="component" value="Chromosome 3"/>
</dbReference>
<dbReference type="InterPro" id="IPR046342">
    <property type="entry name" value="CBS_dom_sf"/>
</dbReference>
<evidence type="ECO:0000256" key="3">
    <source>
        <dbReference type="ARBA" id="ARBA00022737"/>
    </source>
</evidence>
<dbReference type="InParanoid" id="A0A6P4AIB1"/>
<dbReference type="Gene3D" id="3.10.580.10">
    <property type="entry name" value="CBS-domain"/>
    <property type="match status" value="2"/>
</dbReference>
<dbReference type="PROSITE" id="PS51846">
    <property type="entry name" value="CNNM"/>
    <property type="match status" value="1"/>
</dbReference>
<sequence length="498" mass="54111">MQLINAVMAIRMLSRNPGGLESEIGSGIPFGSVWWFVYAGICCFLVLFAGIMSGLTLGLMSLGLVDLEILQRSGTPSEKKQAAAILPVVQKQHQLLVTLLLCNAVAMEALPIYLDKLFNQYVAIILSVTFVLFFGEVIPQAICSRYGLAVGANFVYLVRILMIICYPIAYPIGKILDWVLGHNEALFRRAQLKALVSIHSQEAGKGGELTHDETTIISGALDLTEKTAEEAMTPIESTFSLDVNSKLDWEAMGKILARGHSRVPVYSGNPKNVIGLLLVKSLLTVRPETETPVSAVSIRRIPRVPADMPLYDILNEFQKGSSHMAAVVKTKGKSKALPPMIDAEKVEGKKQNGGDSQLTTPLLAKQDKKSDSVVVDIDRATKPTNLSKESNGLPSLSDDIEDGEVIGIITLEDVFEELLQEEIVDETDEYVDVHKRIRVAAAAAASSMARAPSIRRLTGQKGPGGQSKQGLTPKKSVEDNLNSPRLQGAFSEHGNKRQ</sequence>
<keyword evidence="2 6" id="KW-0812">Transmembrane</keyword>
<proteinExistence type="predicted"/>
<dbReference type="GO" id="GO:0030026">
    <property type="term" value="P:intracellular manganese ion homeostasis"/>
    <property type="evidence" value="ECO:0007669"/>
    <property type="project" value="TreeGrafter"/>
</dbReference>
<evidence type="ECO:0000256" key="2">
    <source>
        <dbReference type="ARBA" id="ARBA00022692"/>
    </source>
</evidence>
<dbReference type="SUPFAM" id="SSF54631">
    <property type="entry name" value="CBS-domain pair"/>
    <property type="match status" value="1"/>
</dbReference>
<dbReference type="GO" id="GO:0016020">
    <property type="term" value="C:membrane"/>
    <property type="evidence" value="ECO:0007669"/>
    <property type="project" value="UniProtKB-SubCell"/>
</dbReference>
<gene>
    <name evidence="11" type="primary">LOC107423285</name>
</gene>
<keyword evidence="4 6" id="KW-1133">Transmembrane helix</keyword>
<evidence type="ECO:0000256" key="7">
    <source>
        <dbReference type="SAM" id="MobiDB-lite"/>
    </source>
</evidence>
<dbReference type="KEGG" id="zju:107423285"/>
<evidence type="ECO:0000259" key="9">
    <source>
        <dbReference type="PROSITE" id="PS51846"/>
    </source>
</evidence>
<keyword evidence="10" id="KW-1185">Reference proteome</keyword>
<dbReference type="PANTHER" id="PTHR12064:SF97">
    <property type="entry name" value="METAL TRANSPORTER CNNM-5"/>
    <property type="match status" value="1"/>
</dbReference>
<feature type="transmembrane region" description="Helical" evidence="8">
    <location>
        <begin position="146"/>
        <end position="169"/>
    </location>
</feature>
<evidence type="ECO:0000313" key="10">
    <source>
        <dbReference type="Proteomes" id="UP001652623"/>
    </source>
</evidence>
<keyword evidence="3" id="KW-0677">Repeat</keyword>
<dbReference type="FunCoup" id="A0A6P4AIB1">
    <property type="interactions" value="1275"/>
</dbReference>
<feature type="region of interest" description="Disordered" evidence="7">
    <location>
        <begin position="444"/>
        <end position="498"/>
    </location>
</feature>
<dbReference type="Pfam" id="PF01595">
    <property type="entry name" value="CNNM"/>
    <property type="match status" value="1"/>
</dbReference>
<dbReference type="CDD" id="cd04590">
    <property type="entry name" value="CBS_pair_CorC_HlyC_assoc"/>
    <property type="match status" value="1"/>
</dbReference>
<dbReference type="AlphaFoldDB" id="A0A6P4AIB1"/>
<evidence type="ECO:0000256" key="4">
    <source>
        <dbReference type="ARBA" id="ARBA00022989"/>
    </source>
</evidence>
<dbReference type="GeneID" id="107423285"/>
<evidence type="ECO:0000256" key="5">
    <source>
        <dbReference type="ARBA" id="ARBA00023136"/>
    </source>
</evidence>
<evidence type="ECO:0000256" key="1">
    <source>
        <dbReference type="ARBA" id="ARBA00004141"/>
    </source>
</evidence>
<accession>A0A6P4AIB1</accession>
<feature type="region of interest" description="Disordered" evidence="7">
    <location>
        <begin position="345"/>
        <end position="365"/>
    </location>
</feature>
<reference evidence="11" key="1">
    <citation type="submission" date="2025-08" db="UniProtKB">
        <authorList>
            <consortium name="RefSeq"/>
        </authorList>
    </citation>
    <scope>IDENTIFICATION</scope>
    <source>
        <tissue evidence="11">Seedling</tissue>
    </source>
</reference>
<dbReference type="PANTHER" id="PTHR12064">
    <property type="entry name" value="METAL TRANSPORTER CNNM"/>
    <property type="match status" value="1"/>
</dbReference>
<evidence type="ECO:0000313" key="11">
    <source>
        <dbReference type="RefSeq" id="XP_015888307.2"/>
    </source>
</evidence>
<dbReference type="InterPro" id="IPR002550">
    <property type="entry name" value="CNNM"/>
</dbReference>
<dbReference type="GO" id="GO:0010960">
    <property type="term" value="P:magnesium ion homeostasis"/>
    <property type="evidence" value="ECO:0007669"/>
    <property type="project" value="InterPro"/>
</dbReference>
<comment type="subcellular location">
    <subcellularLocation>
        <location evidence="1">Membrane</location>
        <topology evidence="1">Multi-pass membrane protein</topology>
    </subcellularLocation>
</comment>
<name>A0A6P4AIB1_ZIZJJ</name>
<dbReference type="GO" id="GO:0005737">
    <property type="term" value="C:cytoplasm"/>
    <property type="evidence" value="ECO:0007669"/>
    <property type="project" value="TreeGrafter"/>
</dbReference>
<feature type="domain" description="CNNM transmembrane" evidence="9">
    <location>
        <begin position="31"/>
        <end position="213"/>
    </location>
</feature>
<evidence type="ECO:0000256" key="6">
    <source>
        <dbReference type="PROSITE-ProRule" id="PRU01193"/>
    </source>
</evidence>
<dbReference type="InterPro" id="IPR045095">
    <property type="entry name" value="ACDP"/>
</dbReference>
<feature type="transmembrane region" description="Helical" evidence="8">
    <location>
        <begin position="35"/>
        <end position="65"/>
    </location>
</feature>
<dbReference type="InterPro" id="IPR044751">
    <property type="entry name" value="Ion_transp-like_CBS"/>
</dbReference>
<organism evidence="10 11">
    <name type="scientific">Ziziphus jujuba</name>
    <name type="common">Chinese jujube</name>
    <name type="synonym">Ziziphus sativa</name>
    <dbReference type="NCBI Taxonomy" id="326968"/>
    <lineage>
        <taxon>Eukaryota</taxon>
        <taxon>Viridiplantae</taxon>
        <taxon>Streptophyta</taxon>
        <taxon>Embryophyta</taxon>
        <taxon>Tracheophyta</taxon>
        <taxon>Spermatophyta</taxon>
        <taxon>Magnoliopsida</taxon>
        <taxon>eudicotyledons</taxon>
        <taxon>Gunneridae</taxon>
        <taxon>Pentapetalae</taxon>
        <taxon>rosids</taxon>
        <taxon>fabids</taxon>
        <taxon>Rosales</taxon>
        <taxon>Rhamnaceae</taxon>
        <taxon>Paliureae</taxon>
        <taxon>Ziziphus</taxon>
    </lineage>
</organism>
<keyword evidence="5 6" id="KW-0472">Membrane</keyword>
<protein>
    <submittedName>
        <fullName evidence="11">DUF21 domain-containing protein At4g14240</fullName>
    </submittedName>
</protein>